<dbReference type="AlphaFoldDB" id="A0A4P9Z8E0"/>
<evidence type="ECO:0000313" key="2">
    <source>
        <dbReference type="Proteomes" id="UP000268321"/>
    </source>
</evidence>
<dbReference type="PANTHER" id="PTHR12197">
    <property type="entry name" value="HISTONE-LYSINE N-METHYLTRANSFERASE SMYD"/>
    <property type="match status" value="1"/>
</dbReference>
<protein>
    <submittedName>
        <fullName evidence="1">Uncharacterized protein</fullName>
    </submittedName>
</protein>
<dbReference type="PANTHER" id="PTHR12197:SF294">
    <property type="entry name" value="POTENTIAL PROTEIN LYSINE METHYLTRANSFERASE SET6"/>
    <property type="match status" value="1"/>
</dbReference>
<proteinExistence type="predicted"/>
<name>A0A4P9Z8E0_9ASCO</name>
<dbReference type="InterPro" id="IPR046341">
    <property type="entry name" value="SET_dom_sf"/>
</dbReference>
<dbReference type="Proteomes" id="UP000268321">
    <property type="component" value="Unassembled WGS sequence"/>
</dbReference>
<accession>A0A4P9Z8E0</accession>
<dbReference type="Gene3D" id="2.170.270.10">
    <property type="entry name" value="SET domain"/>
    <property type="match status" value="1"/>
</dbReference>
<dbReference type="OrthoDB" id="1028014at2759"/>
<dbReference type="InterPro" id="IPR050869">
    <property type="entry name" value="H3K4_H4K5_MeTrfase"/>
</dbReference>
<dbReference type="SUPFAM" id="SSF82199">
    <property type="entry name" value="SET domain"/>
    <property type="match status" value="1"/>
</dbReference>
<organism evidence="1 2">
    <name type="scientific">Metschnikowia bicuspidata</name>
    <dbReference type="NCBI Taxonomy" id="27322"/>
    <lineage>
        <taxon>Eukaryota</taxon>
        <taxon>Fungi</taxon>
        <taxon>Dikarya</taxon>
        <taxon>Ascomycota</taxon>
        <taxon>Saccharomycotina</taxon>
        <taxon>Pichiomycetes</taxon>
        <taxon>Metschnikowiaceae</taxon>
        <taxon>Metschnikowia</taxon>
    </lineage>
</organism>
<sequence>MNNKKILLKLSWNNSYQVLVHALHRSKRSLPNLHTPRLQTEISPLLANQILPSGTTILTTGIPVGSSVVRPFRKEVCTWCFAYHDGKTLKYRIDGKIYFYSSACLVVFSEYDPFHILRNTLIEGLYLKCEGEIQDEEVPLTENLADVIQKRWDEVSAWKVAVKRLKISKRQKFYPTVTAEDYAESNLYMDKEQTKNENELSKLLQSSEVEKVKKYPYILVSYTSIYKFVRLVVPDCLLLWVNPNNIRSIIGRNLTNALGIWSSVTEQDEEREYFGFGVHPSASYFNHSCDPNVQKLRVGNRYEFFAYGIRKSDNVKERRRILKECFYVCGCSKCTIELAS</sequence>
<dbReference type="GO" id="GO:0005634">
    <property type="term" value="C:nucleus"/>
    <property type="evidence" value="ECO:0007669"/>
    <property type="project" value="TreeGrafter"/>
</dbReference>
<dbReference type="EMBL" id="ML004897">
    <property type="protein sequence ID" value="RKP28512.1"/>
    <property type="molecule type" value="Genomic_DNA"/>
</dbReference>
<gene>
    <name evidence="1" type="ORF">METBISCDRAFT_32149</name>
</gene>
<keyword evidence="2" id="KW-1185">Reference proteome</keyword>
<evidence type="ECO:0000313" key="1">
    <source>
        <dbReference type="EMBL" id="RKP28512.1"/>
    </source>
</evidence>
<reference evidence="2" key="1">
    <citation type="journal article" date="2018" name="Nat. Microbiol.">
        <title>Leveraging single-cell genomics to expand the fungal tree of life.</title>
        <authorList>
            <person name="Ahrendt S.R."/>
            <person name="Quandt C.A."/>
            <person name="Ciobanu D."/>
            <person name="Clum A."/>
            <person name="Salamov A."/>
            <person name="Andreopoulos B."/>
            <person name="Cheng J.F."/>
            <person name="Woyke T."/>
            <person name="Pelin A."/>
            <person name="Henrissat B."/>
            <person name="Reynolds N.K."/>
            <person name="Benny G.L."/>
            <person name="Smith M.E."/>
            <person name="James T.Y."/>
            <person name="Grigoriev I.V."/>
        </authorList>
    </citation>
    <scope>NUCLEOTIDE SEQUENCE [LARGE SCALE GENOMIC DNA]</scope>
    <source>
        <strain evidence="2">Baker2002</strain>
    </source>
</reference>